<evidence type="ECO:0008006" key="6">
    <source>
        <dbReference type="Google" id="ProtNLM"/>
    </source>
</evidence>
<sequence>MAAETFALAIRGVFASWSALGLAVENEWGGRESREKALALMERITSGLLSSEHVYVDDIESVLDQALLDDFNVEAEDESPRQVAEVLCKLHTEARAGVDETARALLERLAAKRQSSWVEAPLPPKPKREDDSSDEEGEEDEDGDSEMGGGGGGARAPPVVDDDGFQMVTRSRSRR</sequence>
<keyword evidence="4" id="KW-0732">Signal</keyword>
<feature type="signal peptide" evidence="4">
    <location>
        <begin position="1"/>
        <end position="23"/>
    </location>
</feature>
<dbReference type="GO" id="GO:0006364">
    <property type="term" value="P:rRNA processing"/>
    <property type="evidence" value="ECO:0007669"/>
    <property type="project" value="UniProtKB-KW"/>
</dbReference>
<feature type="chain" id="PRO_5030576351" description="Pre-rRNA-processing protein TSR2 homolog" evidence="4">
    <location>
        <begin position="24"/>
        <end position="175"/>
    </location>
</feature>
<comment type="similarity">
    <text evidence="1">Belongs to the TSR2 family.</text>
</comment>
<feature type="region of interest" description="Disordered" evidence="3">
    <location>
        <begin position="115"/>
        <end position="175"/>
    </location>
</feature>
<proteinExistence type="inferred from homology"/>
<evidence type="ECO:0000256" key="1">
    <source>
        <dbReference type="ARBA" id="ARBA00006524"/>
    </source>
</evidence>
<evidence type="ECO:0000313" key="5">
    <source>
        <dbReference type="EMBL" id="CAE0780354.1"/>
    </source>
</evidence>
<protein>
    <recommendedName>
        <fullName evidence="6">Pre-rRNA-processing protein TSR2 homolog</fullName>
    </recommendedName>
</protein>
<feature type="compositionally biased region" description="Acidic residues" evidence="3">
    <location>
        <begin position="131"/>
        <end position="145"/>
    </location>
</feature>
<evidence type="ECO:0000256" key="2">
    <source>
        <dbReference type="ARBA" id="ARBA00022552"/>
    </source>
</evidence>
<reference evidence="5" key="1">
    <citation type="submission" date="2021-01" db="EMBL/GenBank/DDBJ databases">
        <authorList>
            <person name="Corre E."/>
            <person name="Pelletier E."/>
            <person name="Niang G."/>
            <person name="Scheremetjew M."/>
            <person name="Finn R."/>
            <person name="Kale V."/>
            <person name="Holt S."/>
            <person name="Cochrane G."/>
            <person name="Meng A."/>
            <person name="Brown T."/>
            <person name="Cohen L."/>
        </authorList>
    </citation>
    <scope>NUCLEOTIDE SEQUENCE</scope>
    <source>
        <strain evidence="5">CCMP645</strain>
    </source>
</reference>
<dbReference type="Pfam" id="PF10273">
    <property type="entry name" value="WGG"/>
    <property type="match status" value="1"/>
</dbReference>
<dbReference type="EMBL" id="HBIZ01051592">
    <property type="protein sequence ID" value="CAE0780354.1"/>
    <property type="molecule type" value="Transcribed_RNA"/>
</dbReference>
<dbReference type="PANTHER" id="PTHR21250">
    <property type="entry name" value="PRE-RRNA-PROCESSING PROTEIN TSR2 HOMOLOG"/>
    <property type="match status" value="1"/>
</dbReference>
<dbReference type="AlphaFoldDB" id="A0A7S4BXI1"/>
<accession>A0A7S4BXI1</accession>
<gene>
    <name evidence="5" type="ORF">PCAR00345_LOCUS32993</name>
</gene>
<name>A0A7S4BXI1_CHRCT</name>
<dbReference type="InterPro" id="IPR019398">
    <property type="entry name" value="Pre-rRNA_process_TSR2"/>
</dbReference>
<organism evidence="5">
    <name type="scientific">Chrysotila carterae</name>
    <name type="common">Marine alga</name>
    <name type="synonym">Syracosphaera carterae</name>
    <dbReference type="NCBI Taxonomy" id="13221"/>
    <lineage>
        <taxon>Eukaryota</taxon>
        <taxon>Haptista</taxon>
        <taxon>Haptophyta</taxon>
        <taxon>Prymnesiophyceae</taxon>
        <taxon>Isochrysidales</taxon>
        <taxon>Isochrysidaceae</taxon>
        <taxon>Chrysotila</taxon>
    </lineage>
</organism>
<evidence type="ECO:0000256" key="4">
    <source>
        <dbReference type="SAM" id="SignalP"/>
    </source>
</evidence>
<evidence type="ECO:0000256" key="3">
    <source>
        <dbReference type="SAM" id="MobiDB-lite"/>
    </source>
</evidence>
<keyword evidence="2" id="KW-0698">rRNA processing</keyword>